<name>A0A4R5KM26_9BACL</name>
<keyword evidence="2" id="KW-0012">Acyltransferase</keyword>
<protein>
    <submittedName>
        <fullName evidence="4">GNAT family N-acetyltransferase</fullName>
    </submittedName>
</protein>
<dbReference type="InterPro" id="IPR000182">
    <property type="entry name" value="GNAT_dom"/>
</dbReference>
<organism evidence="4 5">
    <name type="scientific">Paenibacillus piri</name>
    <dbReference type="NCBI Taxonomy" id="2547395"/>
    <lineage>
        <taxon>Bacteria</taxon>
        <taxon>Bacillati</taxon>
        <taxon>Bacillota</taxon>
        <taxon>Bacilli</taxon>
        <taxon>Bacillales</taxon>
        <taxon>Paenibacillaceae</taxon>
        <taxon>Paenibacillus</taxon>
    </lineage>
</organism>
<evidence type="ECO:0000259" key="3">
    <source>
        <dbReference type="PROSITE" id="PS51186"/>
    </source>
</evidence>
<accession>A0A4R5KM26</accession>
<evidence type="ECO:0000313" key="4">
    <source>
        <dbReference type="EMBL" id="TDF96272.1"/>
    </source>
</evidence>
<dbReference type="SUPFAM" id="SSF55729">
    <property type="entry name" value="Acyl-CoA N-acyltransferases (Nat)"/>
    <property type="match status" value="1"/>
</dbReference>
<feature type="domain" description="N-acetyltransferase" evidence="3">
    <location>
        <begin position="1"/>
        <end position="186"/>
    </location>
</feature>
<dbReference type="InterPro" id="IPR050680">
    <property type="entry name" value="YpeA/RimI_acetyltransf"/>
</dbReference>
<comment type="caution">
    <text evidence="4">The sequence shown here is derived from an EMBL/GenBank/DDBJ whole genome shotgun (WGS) entry which is preliminary data.</text>
</comment>
<proteinExistence type="predicted"/>
<sequence>MIQAAAIEDADQVMPLLYAAIGSIAFSLAGTGDEGEALRILNDFYRRPGNRISYTNVLVDKRDGVVAGMLICYPGDEAAALDRPFIERIRREAGRSGHTLDQETKPGDYYLDSLAVHEAYQGQGIAKSLMRAYEARALDRGYGRLALIVEENNAGAHALYEKMGYSPEETLEVSGHRYRRMVKQAGQTSGR</sequence>
<gene>
    <name evidence="4" type="ORF">E1757_17960</name>
</gene>
<dbReference type="RefSeq" id="WP_133230545.1">
    <property type="nucleotide sequence ID" value="NZ_SMRT01000008.1"/>
</dbReference>
<evidence type="ECO:0000256" key="2">
    <source>
        <dbReference type="ARBA" id="ARBA00023315"/>
    </source>
</evidence>
<keyword evidence="1 4" id="KW-0808">Transferase</keyword>
<dbReference type="PROSITE" id="PS51186">
    <property type="entry name" value="GNAT"/>
    <property type="match status" value="1"/>
</dbReference>
<dbReference type="AlphaFoldDB" id="A0A4R5KM26"/>
<dbReference type="InterPro" id="IPR016181">
    <property type="entry name" value="Acyl_CoA_acyltransferase"/>
</dbReference>
<dbReference type="Pfam" id="PF00583">
    <property type="entry name" value="Acetyltransf_1"/>
    <property type="match status" value="1"/>
</dbReference>
<dbReference type="PANTHER" id="PTHR43420:SF12">
    <property type="entry name" value="N-ACETYLTRANSFERASE DOMAIN-CONTAINING PROTEIN"/>
    <property type="match status" value="1"/>
</dbReference>
<keyword evidence="5" id="KW-1185">Reference proteome</keyword>
<dbReference type="GO" id="GO:0016747">
    <property type="term" value="F:acyltransferase activity, transferring groups other than amino-acyl groups"/>
    <property type="evidence" value="ECO:0007669"/>
    <property type="project" value="InterPro"/>
</dbReference>
<evidence type="ECO:0000256" key="1">
    <source>
        <dbReference type="ARBA" id="ARBA00022679"/>
    </source>
</evidence>
<dbReference type="CDD" id="cd04301">
    <property type="entry name" value="NAT_SF"/>
    <property type="match status" value="1"/>
</dbReference>
<evidence type="ECO:0000313" key="5">
    <source>
        <dbReference type="Proteomes" id="UP000295636"/>
    </source>
</evidence>
<dbReference type="Proteomes" id="UP000295636">
    <property type="component" value="Unassembled WGS sequence"/>
</dbReference>
<dbReference type="PANTHER" id="PTHR43420">
    <property type="entry name" value="ACETYLTRANSFERASE"/>
    <property type="match status" value="1"/>
</dbReference>
<reference evidence="4 5" key="1">
    <citation type="submission" date="2019-03" db="EMBL/GenBank/DDBJ databases">
        <title>This is whole genome sequence of Paenibacillus sp MS74 strain.</title>
        <authorList>
            <person name="Trinh H.N."/>
        </authorList>
    </citation>
    <scope>NUCLEOTIDE SEQUENCE [LARGE SCALE GENOMIC DNA]</scope>
    <source>
        <strain evidence="4 5">MS74</strain>
    </source>
</reference>
<dbReference type="OrthoDB" id="5319888at2"/>
<dbReference type="Gene3D" id="3.40.630.30">
    <property type="match status" value="1"/>
</dbReference>
<dbReference type="EMBL" id="SMRT01000008">
    <property type="protein sequence ID" value="TDF96272.1"/>
    <property type="molecule type" value="Genomic_DNA"/>
</dbReference>